<dbReference type="Gene3D" id="3.40.50.1820">
    <property type="entry name" value="alpha/beta hydrolase"/>
    <property type="match status" value="1"/>
</dbReference>
<evidence type="ECO:0000256" key="2">
    <source>
        <dbReference type="ARBA" id="ARBA00022801"/>
    </source>
</evidence>
<dbReference type="InterPro" id="IPR029058">
    <property type="entry name" value="AB_hydrolase_fold"/>
</dbReference>
<keyword evidence="2 4" id="KW-0378">Hydrolase</keyword>
<evidence type="ECO:0000256" key="1">
    <source>
        <dbReference type="ARBA" id="ARBA00008645"/>
    </source>
</evidence>
<keyword evidence="5" id="KW-1185">Reference proteome</keyword>
<dbReference type="InterPro" id="IPR000073">
    <property type="entry name" value="AB_hydrolase_1"/>
</dbReference>
<dbReference type="STRING" id="101127.A0A1X2GTB5"/>
<dbReference type="EMBL" id="MCGT01000004">
    <property type="protein sequence ID" value="ORX60702.1"/>
    <property type="molecule type" value="Genomic_DNA"/>
</dbReference>
<dbReference type="Proteomes" id="UP000242146">
    <property type="component" value="Unassembled WGS sequence"/>
</dbReference>
<feature type="domain" description="AB hydrolase-1" evidence="3">
    <location>
        <begin position="32"/>
        <end position="270"/>
    </location>
</feature>
<accession>A0A1X2GTB5</accession>
<evidence type="ECO:0000313" key="5">
    <source>
        <dbReference type="Proteomes" id="UP000242146"/>
    </source>
</evidence>
<dbReference type="InterPro" id="IPR000639">
    <property type="entry name" value="Epox_hydrolase-like"/>
</dbReference>
<dbReference type="GO" id="GO:0052689">
    <property type="term" value="F:carboxylic ester hydrolase activity"/>
    <property type="evidence" value="ECO:0007669"/>
    <property type="project" value="TreeGrafter"/>
</dbReference>
<comment type="similarity">
    <text evidence="1">Belongs to the AB hydrolase superfamily.</text>
</comment>
<dbReference type="PANTHER" id="PTHR46118">
    <property type="entry name" value="PROTEIN ABHD11"/>
    <property type="match status" value="1"/>
</dbReference>
<dbReference type="PRINTS" id="PR00412">
    <property type="entry name" value="EPOXHYDRLASE"/>
</dbReference>
<protein>
    <submittedName>
        <fullName evidence="4">Alpha/beta-hydrolase</fullName>
    </submittedName>
</protein>
<proteinExistence type="inferred from homology"/>
<dbReference type="Pfam" id="PF00561">
    <property type="entry name" value="Abhydrolase_1"/>
    <property type="match status" value="1"/>
</dbReference>
<evidence type="ECO:0000313" key="4">
    <source>
        <dbReference type="EMBL" id="ORX60702.1"/>
    </source>
</evidence>
<sequence length="283" mass="31749">MLRFARSFTTSCRPVRLAFDKYSPKQGSQGSPLVICHGLFGSKQNWTSLCRAAAQRFQRDIYAVDLRNHGSSPQDPQHDFEAMAADLLTFIDDHQLIQPILMGHSMGGKAVLRAALEQPDRISKVISVDMPPVPLTLSKGFRTYIQGMNEVDQAQCTKQSQADEILKKYESDVGIRLFLLTNLKRQGDNNTFHVRLPLAILNDALDHIGQFPLDDLANKVYDRPTLFIAGGKSPYYPPFTKHQQQIKELFPNSHLTVIEGAGHWVHAEKPDQVLQAVGGFIKE</sequence>
<dbReference type="SUPFAM" id="SSF53474">
    <property type="entry name" value="alpha/beta-Hydrolases"/>
    <property type="match status" value="1"/>
</dbReference>
<organism evidence="4 5">
    <name type="scientific">Hesseltinella vesiculosa</name>
    <dbReference type="NCBI Taxonomy" id="101127"/>
    <lineage>
        <taxon>Eukaryota</taxon>
        <taxon>Fungi</taxon>
        <taxon>Fungi incertae sedis</taxon>
        <taxon>Mucoromycota</taxon>
        <taxon>Mucoromycotina</taxon>
        <taxon>Mucoromycetes</taxon>
        <taxon>Mucorales</taxon>
        <taxon>Cunninghamellaceae</taxon>
        <taxon>Hesseltinella</taxon>
    </lineage>
</organism>
<gene>
    <name evidence="4" type="ORF">DM01DRAFT_287200</name>
</gene>
<reference evidence="4 5" key="1">
    <citation type="submission" date="2016-07" db="EMBL/GenBank/DDBJ databases">
        <title>Pervasive Adenine N6-methylation of Active Genes in Fungi.</title>
        <authorList>
            <consortium name="DOE Joint Genome Institute"/>
            <person name="Mondo S.J."/>
            <person name="Dannebaum R.O."/>
            <person name="Kuo R.C."/>
            <person name="Labutti K."/>
            <person name="Haridas S."/>
            <person name="Kuo A."/>
            <person name="Salamov A."/>
            <person name="Ahrendt S.R."/>
            <person name="Lipzen A."/>
            <person name="Sullivan W."/>
            <person name="Andreopoulos W.B."/>
            <person name="Clum A."/>
            <person name="Lindquist E."/>
            <person name="Daum C."/>
            <person name="Ramamoorthy G.K."/>
            <person name="Gryganskyi A."/>
            <person name="Culley D."/>
            <person name="Magnuson J.K."/>
            <person name="James T.Y."/>
            <person name="O'Malley M.A."/>
            <person name="Stajich J.E."/>
            <person name="Spatafora J.W."/>
            <person name="Visel A."/>
            <person name="Grigoriev I.V."/>
        </authorList>
    </citation>
    <scope>NUCLEOTIDE SEQUENCE [LARGE SCALE GENOMIC DNA]</scope>
    <source>
        <strain evidence="4 5">NRRL 3301</strain>
    </source>
</reference>
<dbReference type="AlphaFoldDB" id="A0A1X2GTB5"/>
<name>A0A1X2GTB5_9FUNG</name>
<dbReference type="FunFam" id="3.40.50.1820:FF:000039">
    <property type="entry name" value="Esterase ybfF"/>
    <property type="match status" value="1"/>
</dbReference>
<dbReference type="OrthoDB" id="8119704at2759"/>
<comment type="caution">
    <text evidence="4">The sequence shown here is derived from an EMBL/GenBank/DDBJ whole genome shotgun (WGS) entry which is preliminary data.</text>
</comment>
<dbReference type="PANTHER" id="PTHR46118:SF4">
    <property type="entry name" value="PROTEIN ABHD11"/>
    <property type="match status" value="1"/>
</dbReference>
<evidence type="ECO:0000259" key="3">
    <source>
        <dbReference type="Pfam" id="PF00561"/>
    </source>
</evidence>
<dbReference type="GO" id="GO:0005739">
    <property type="term" value="C:mitochondrion"/>
    <property type="evidence" value="ECO:0007669"/>
    <property type="project" value="TreeGrafter"/>
</dbReference>